<gene>
    <name evidence="22 23 24" type="primary">LOC117653944</name>
</gene>
<evidence type="ECO:0000256" key="3">
    <source>
        <dbReference type="ARBA" id="ARBA00004555"/>
    </source>
</evidence>
<feature type="compositionally biased region" description="Low complexity" evidence="18">
    <location>
        <begin position="569"/>
        <end position="601"/>
    </location>
</feature>
<dbReference type="PANTHER" id="PTHR19237:SF20">
    <property type="entry name" value="NUCLEOBINDIN 1"/>
    <property type="match status" value="1"/>
</dbReference>
<dbReference type="GO" id="GO:0003677">
    <property type="term" value="F:DNA binding"/>
    <property type="evidence" value="ECO:0007669"/>
    <property type="project" value="UniProtKB-KW"/>
</dbReference>
<evidence type="ECO:0000256" key="6">
    <source>
        <dbReference type="ARBA" id="ARBA00022490"/>
    </source>
</evidence>
<evidence type="ECO:0000256" key="10">
    <source>
        <dbReference type="ARBA" id="ARBA00022723"/>
    </source>
</evidence>
<dbReference type="GeneID" id="117653944"/>
<dbReference type="RefSeq" id="XP_034255889.1">
    <property type="nucleotide sequence ID" value="XM_034399998.1"/>
</dbReference>
<dbReference type="CDD" id="cd00051">
    <property type="entry name" value="EFh"/>
    <property type="match status" value="1"/>
</dbReference>
<dbReference type="PROSITE" id="PS50222">
    <property type="entry name" value="EF_HAND_2"/>
    <property type="match status" value="2"/>
</dbReference>
<evidence type="ECO:0000313" key="24">
    <source>
        <dbReference type="RefSeq" id="XP_034255891.1"/>
    </source>
</evidence>
<evidence type="ECO:0000256" key="5">
    <source>
        <dbReference type="ARBA" id="ARBA00008063"/>
    </source>
</evidence>
<keyword evidence="6" id="KW-0963">Cytoplasm</keyword>
<keyword evidence="12" id="KW-0677">Repeat</keyword>
<comment type="subcellular location">
    <subcellularLocation>
        <location evidence="2">Cytoplasm</location>
    </subcellularLocation>
    <subcellularLocation>
        <location evidence="3">Golgi apparatus</location>
    </subcellularLocation>
    <subcellularLocation>
        <location evidence="1">Membrane</location>
        <topology evidence="1">Peripheral membrane protein</topology>
    </subcellularLocation>
    <subcellularLocation>
        <location evidence="4">Secreted</location>
    </subcellularLocation>
</comment>
<keyword evidence="17" id="KW-0175">Coiled coil</keyword>
<evidence type="ECO:0000256" key="18">
    <source>
        <dbReference type="SAM" id="MobiDB-lite"/>
    </source>
</evidence>
<evidence type="ECO:0000256" key="9">
    <source>
        <dbReference type="ARBA" id="ARBA00022658"/>
    </source>
</evidence>
<dbReference type="PROSITE" id="PS00018">
    <property type="entry name" value="EF_HAND_1"/>
    <property type="match status" value="1"/>
</dbReference>
<feature type="compositionally biased region" description="Polar residues" evidence="18">
    <location>
        <begin position="544"/>
        <end position="561"/>
    </location>
</feature>
<dbReference type="SUPFAM" id="SSF47473">
    <property type="entry name" value="EF-hand"/>
    <property type="match status" value="1"/>
</dbReference>
<dbReference type="RefSeq" id="XP_034255890.1">
    <property type="nucleotide sequence ID" value="XM_034399999.1"/>
</dbReference>
<accession>A0A6P9AEX0</accession>
<feature type="region of interest" description="Disordered" evidence="18">
    <location>
        <begin position="383"/>
        <end position="601"/>
    </location>
</feature>
<comment type="similarity">
    <text evidence="5">Belongs to the nucleobindin family.</text>
</comment>
<evidence type="ECO:0000256" key="1">
    <source>
        <dbReference type="ARBA" id="ARBA00004170"/>
    </source>
</evidence>
<evidence type="ECO:0000256" key="8">
    <source>
        <dbReference type="ARBA" id="ARBA00022553"/>
    </source>
</evidence>
<evidence type="ECO:0000313" key="23">
    <source>
        <dbReference type="RefSeq" id="XP_034255890.1"/>
    </source>
</evidence>
<dbReference type="InterPro" id="IPR011992">
    <property type="entry name" value="EF-hand-dom_pair"/>
</dbReference>
<keyword evidence="7" id="KW-0964">Secreted</keyword>
<dbReference type="InterPro" id="IPR057576">
    <property type="entry name" value="NUCB1_N"/>
</dbReference>
<keyword evidence="10" id="KW-0479">Metal-binding</keyword>
<dbReference type="Gene3D" id="1.10.238.10">
    <property type="entry name" value="EF-hand"/>
    <property type="match status" value="1"/>
</dbReference>
<dbReference type="InterPro" id="IPR002048">
    <property type="entry name" value="EF_hand_dom"/>
</dbReference>
<evidence type="ECO:0000313" key="21">
    <source>
        <dbReference type="Proteomes" id="UP000515158"/>
    </source>
</evidence>
<evidence type="ECO:0000256" key="15">
    <source>
        <dbReference type="ARBA" id="ARBA00023125"/>
    </source>
</evidence>
<feature type="chain" id="PRO_5044654974" evidence="19">
    <location>
        <begin position="21"/>
        <end position="601"/>
    </location>
</feature>
<reference evidence="22 23" key="1">
    <citation type="submission" date="2025-04" db="UniProtKB">
        <authorList>
            <consortium name="RefSeq"/>
        </authorList>
    </citation>
    <scope>IDENTIFICATION</scope>
    <source>
        <tissue evidence="22 23">Total insect</tissue>
    </source>
</reference>
<protein>
    <submittedName>
        <fullName evidence="22 23">Nucleobindin-2 isoform X1</fullName>
    </submittedName>
</protein>
<evidence type="ECO:0000256" key="14">
    <source>
        <dbReference type="ARBA" id="ARBA00023034"/>
    </source>
</evidence>
<evidence type="ECO:0000256" key="7">
    <source>
        <dbReference type="ARBA" id="ARBA00022525"/>
    </source>
</evidence>
<feature type="domain" description="EF-hand" evidence="20">
    <location>
        <begin position="286"/>
        <end position="321"/>
    </location>
</feature>
<evidence type="ECO:0000256" key="2">
    <source>
        <dbReference type="ARBA" id="ARBA00004496"/>
    </source>
</evidence>
<dbReference type="AlphaFoldDB" id="A0A6P9AEX0"/>
<keyword evidence="11 19" id="KW-0732">Signal</keyword>
<dbReference type="Pfam" id="PF13499">
    <property type="entry name" value="EF-hand_7"/>
    <property type="match status" value="1"/>
</dbReference>
<dbReference type="Pfam" id="PF25434">
    <property type="entry name" value="NUCB1_N"/>
    <property type="match status" value="1"/>
</dbReference>
<evidence type="ECO:0000256" key="17">
    <source>
        <dbReference type="SAM" id="Coils"/>
    </source>
</evidence>
<dbReference type="RefSeq" id="XP_034255891.1">
    <property type="nucleotide sequence ID" value="XM_034400000.1"/>
</dbReference>
<evidence type="ECO:0000256" key="4">
    <source>
        <dbReference type="ARBA" id="ARBA00004613"/>
    </source>
</evidence>
<evidence type="ECO:0000256" key="11">
    <source>
        <dbReference type="ARBA" id="ARBA00022729"/>
    </source>
</evidence>
<evidence type="ECO:0000313" key="22">
    <source>
        <dbReference type="RefSeq" id="XP_034255889.1"/>
    </source>
</evidence>
<evidence type="ECO:0000256" key="19">
    <source>
        <dbReference type="SAM" id="SignalP"/>
    </source>
</evidence>
<proteinExistence type="inferred from homology"/>
<keyword evidence="21" id="KW-1185">Reference proteome</keyword>
<dbReference type="CTD" id="4924"/>
<keyword evidence="15" id="KW-0238">DNA-binding</keyword>
<dbReference type="GO" id="GO:0016020">
    <property type="term" value="C:membrane"/>
    <property type="evidence" value="ECO:0007669"/>
    <property type="project" value="UniProtKB-SubCell"/>
</dbReference>
<keyword evidence="8" id="KW-0597">Phosphoprotein</keyword>
<dbReference type="InterPro" id="IPR018247">
    <property type="entry name" value="EF_Hand_1_Ca_BS"/>
</dbReference>
<keyword evidence="9" id="KW-0344">Guanine-nucleotide releasing factor</keyword>
<feature type="domain" description="EF-hand" evidence="20">
    <location>
        <begin position="234"/>
        <end position="269"/>
    </location>
</feature>
<keyword evidence="13" id="KW-0106">Calcium</keyword>
<dbReference type="InterPro" id="IPR040250">
    <property type="entry name" value="Nucleobindin"/>
</dbReference>
<dbReference type="GO" id="GO:0005085">
    <property type="term" value="F:guanyl-nucleotide exchange factor activity"/>
    <property type="evidence" value="ECO:0007669"/>
    <property type="project" value="UniProtKB-KW"/>
</dbReference>
<sequence length="601" mass="69964">MNLKIYFCLYVSLIVSGVVAPPVTQTTKSPNDIDQKENDDFSVEYNRYLKEVVQALESDPQFRDKLQKAEDTDIRTGKIAHELEFVSHAVRTRLDEVKRTEMERLRKYARKAFELEQGLDTEHLGIHSAPDTEHVDHANPDTFEVEDLKRLIAKTTKDLAEADKKRREEFKEYEMQKEFENHEKTKNMTEEEKKKFETELHNMEEKHKKHAPLHHPISKPQLEEVWEKQDHMDNQDFDPKTFFHLHDLDGNGVWDFDEVKALFLKELDKMYQAGAPEDDMRERMEEMERMREHVFQEADTNRDGLISYEEFHAQTQKKDFNSDPGWESLDQQQVYTPEEYHKFELQRQHEIEAMIADGRLHPQYGVNPQQQFQGHPQQFNAHPQQFQAHPGQPQQYQAHPGQPQQYQAHPGQPQQYQAHPGQPPQYQAHPGQPQQFQAHPQGQPQQYQQAHPGQPQQFQAPPQQYQAHPQQGQPQQFQANPQQGQPQQFQANPQQGQPQQFQANPQQGQPQQFQAHPQQFQAPSQNFQGQPQYQGQPQQFQPPTSNQHNQAENHIASQQAAPQHHHSGQVDSQPQQAQQPPVPQPAASSNQAQPSQVVKQV</sequence>
<dbReference type="PANTHER" id="PTHR19237">
    <property type="entry name" value="NUCLEOBINDIN"/>
    <property type="match status" value="1"/>
</dbReference>
<dbReference type="KEGG" id="tpal:117653944"/>
<feature type="coiled-coil region" evidence="17">
    <location>
        <begin position="145"/>
        <end position="206"/>
    </location>
</feature>
<dbReference type="GO" id="GO:0070062">
    <property type="term" value="C:extracellular exosome"/>
    <property type="evidence" value="ECO:0007669"/>
    <property type="project" value="TreeGrafter"/>
</dbReference>
<evidence type="ECO:0000256" key="16">
    <source>
        <dbReference type="ARBA" id="ARBA00023136"/>
    </source>
</evidence>
<keyword evidence="16" id="KW-0472">Membrane</keyword>
<feature type="signal peptide" evidence="19">
    <location>
        <begin position="1"/>
        <end position="20"/>
    </location>
</feature>
<dbReference type="OrthoDB" id="5982823at2759"/>
<organism evidence="22">
    <name type="scientific">Thrips palmi</name>
    <name type="common">Melon thrips</name>
    <dbReference type="NCBI Taxonomy" id="161013"/>
    <lineage>
        <taxon>Eukaryota</taxon>
        <taxon>Metazoa</taxon>
        <taxon>Ecdysozoa</taxon>
        <taxon>Arthropoda</taxon>
        <taxon>Hexapoda</taxon>
        <taxon>Insecta</taxon>
        <taxon>Pterygota</taxon>
        <taxon>Neoptera</taxon>
        <taxon>Paraneoptera</taxon>
        <taxon>Thysanoptera</taxon>
        <taxon>Terebrantia</taxon>
        <taxon>Thripoidea</taxon>
        <taxon>Thripidae</taxon>
        <taxon>Thrips</taxon>
    </lineage>
</organism>
<evidence type="ECO:0000256" key="13">
    <source>
        <dbReference type="ARBA" id="ARBA00022837"/>
    </source>
</evidence>
<dbReference type="FunFam" id="1.10.238.10:FF:000045">
    <property type="entry name" value="Nucleobindin 2"/>
    <property type="match status" value="1"/>
</dbReference>
<dbReference type="GO" id="GO:0005793">
    <property type="term" value="C:endoplasmic reticulum-Golgi intermediate compartment"/>
    <property type="evidence" value="ECO:0007669"/>
    <property type="project" value="TreeGrafter"/>
</dbReference>
<keyword evidence="14" id="KW-0333">Golgi apparatus</keyword>
<feature type="compositionally biased region" description="Low complexity" evidence="18">
    <location>
        <begin position="383"/>
        <end position="543"/>
    </location>
</feature>
<dbReference type="Proteomes" id="UP000515158">
    <property type="component" value="Unplaced"/>
</dbReference>
<dbReference type="GO" id="GO:0005509">
    <property type="term" value="F:calcium ion binding"/>
    <property type="evidence" value="ECO:0007669"/>
    <property type="project" value="InterPro"/>
</dbReference>
<dbReference type="GO" id="GO:0005794">
    <property type="term" value="C:Golgi apparatus"/>
    <property type="evidence" value="ECO:0007669"/>
    <property type="project" value="UniProtKB-SubCell"/>
</dbReference>
<evidence type="ECO:0000256" key="12">
    <source>
        <dbReference type="ARBA" id="ARBA00022737"/>
    </source>
</evidence>
<name>A0A6P9AEX0_THRPL</name>
<evidence type="ECO:0000259" key="20">
    <source>
        <dbReference type="PROSITE" id="PS50222"/>
    </source>
</evidence>